<dbReference type="Proteomes" id="UP001140087">
    <property type="component" value="Unassembled WGS sequence"/>
</dbReference>
<reference evidence="1" key="1">
    <citation type="submission" date="2022-07" db="EMBL/GenBank/DDBJ databases">
        <title>Phylogenomic reconstructions and comparative analyses of Kickxellomycotina fungi.</title>
        <authorList>
            <person name="Reynolds N.K."/>
            <person name="Stajich J.E."/>
            <person name="Barry K."/>
            <person name="Grigoriev I.V."/>
            <person name="Crous P."/>
            <person name="Smith M.E."/>
        </authorList>
    </citation>
    <scope>NUCLEOTIDE SEQUENCE</scope>
    <source>
        <strain evidence="1">BCRC 34780</strain>
    </source>
</reference>
<organism evidence="1 2">
    <name type="scientific">Coemansia helicoidea</name>
    <dbReference type="NCBI Taxonomy" id="1286919"/>
    <lineage>
        <taxon>Eukaryota</taxon>
        <taxon>Fungi</taxon>
        <taxon>Fungi incertae sedis</taxon>
        <taxon>Zoopagomycota</taxon>
        <taxon>Kickxellomycotina</taxon>
        <taxon>Kickxellomycetes</taxon>
        <taxon>Kickxellales</taxon>
        <taxon>Kickxellaceae</taxon>
        <taxon>Coemansia</taxon>
    </lineage>
</organism>
<evidence type="ECO:0000313" key="1">
    <source>
        <dbReference type="EMBL" id="KAJ2799584.1"/>
    </source>
</evidence>
<accession>A0ACC1L1Z8</accession>
<evidence type="ECO:0000313" key="2">
    <source>
        <dbReference type="Proteomes" id="UP001140087"/>
    </source>
</evidence>
<gene>
    <name evidence="1" type="ORF">H4R21_003496</name>
</gene>
<sequence length="646" mass="71743">MQGTYLETGTSLREDESKWEGRGKLAYRLFKELSDFLVAQHGRSYIILVDEYDQPLEAALRKEWQAKADKAYLGMLMDMFKGNDDLAKGLLVGVHEFKLSDRESGLNSAKAISLTTGCYCIGDAKAAEIRNRSLGSLAALFAFTREDVAALTKRTREVSVAAGVYSPEVIMKTIETWYDGYDFGFPAKRYNPWSVVNFLHRLANGDPIEKAAAPYWVNTGNMTSVAQLAWRHRVEILQLAPLLLRDCRTGAKDSSIRVAGLSGEPPCVLPPGDFKRVNIGMTTYPSSRTDLRSTGELVTLLLHLGYLTMRPGNGVHIPNGEMQVIWDNANDDIMFDAKTDDERDACRAQVVEQLYRGDVSTLVQCMLVETRFLANEGELPEASYANALRLRMGGLFHYNPDVTVINESQSGAGRSDIIIHLDPKSHPTCYNREKLLIIIEMKRITGTGVEDQEKDAAEDTDAAKDAGAAEDTKAAQGTDAAKDTVAAKRMMAAKRRKVTTGKRLALEGLNQIVAKKYARCHQTWPLRLDVGMAVGKGGLVVAHTRWWTWANDETATDGKPGDDLSRREVEDGKHEKTSDWMQWVADIDKTEWRDGLGYVRKRSLRELEFDKRGVSDADVVVKTRADMTVASVVKKVAVSDSDSDSN</sequence>
<proteinExistence type="predicted"/>
<keyword evidence="2" id="KW-1185">Reference proteome</keyword>
<comment type="caution">
    <text evidence="1">The sequence shown here is derived from an EMBL/GenBank/DDBJ whole genome shotgun (WGS) entry which is preliminary data.</text>
</comment>
<dbReference type="EMBL" id="JANBUN010001118">
    <property type="protein sequence ID" value="KAJ2799584.1"/>
    <property type="molecule type" value="Genomic_DNA"/>
</dbReference>
<name>A0ACC1L1Z8_9FUNG</name>
<protein>
    <submittedName>
        <fullName evidence="1">Uncharacterized protein</fullName>
    </submittedName>
</protein>